<sequence>MAFKYDFLKASDPVRPLSSMIEQAEDLLFNLRFRREEPHQSQRPILFICHSFGGLILKHALLIAKRRADFRDIFDSIAGILFIACIHDEHMKDLERCLLWSATVELSLTKTRRHDVLESLNTPTEWEAAKQIMEHFKMLYLPFPVRTFCETKATVYLSRPFRGQKSQILCPEEAAFLPGFQETVKPIDLDHTQLSVFPNRTDPFYETLLLELHSLLDVHDGKDIKPEIYMESIVSSLKINSNSSQDFAEDSTPKSETKMNIRLPCHILAPHQPNHSFIGREDVLDDIEAHLRPVRKLNEGHCVFALCGLGGMGKTQIALKYAFSSLSKFEVVLWIPSDSREKMLARHIAFAVEIGLVESTNDDQNKAKDIVKEWFETSQIPYLIIFDNADSVDNKALLAEFWPGGDTGSILITSRDKSLLGEFSGQSLTQLLPEDAIELLMILTNRGGRKAAAIYPEREMQAAANLVEVVGCLPLAITQLASIAIEDCCSLRDLESSYDNFAQLIEDSEYGQTVTGTLSQYSYSLETVLSMNYENLDRPQQDLLNILSFLDPDKIQFDLLTGSVGDIAQQHHEVFKTRRQLIKARGFLLKSSLLYENAELSINWMHRLVQSTCQLRMLKTSPETRQKAFESAFSMVHKAFPVAPITGRHDRSYWAAQEGCLAHVQILAKTVESSQHKNPLEVDAAKFSKLLHDAAWYLYERGTFQPAYELLDVSEMIATQAEDRTGMLVILAEICRARASLQTETNQPQQAYESFTRELDFVYEAIEAGVMKRPHMQEVFSLGGVANALQGLHRYTEAEAYYRKALEAFEGMPGILSKMSILEHNFAICLWIQGRHEEAFELLNRIITDRNDTTTYRTAHAMFALGNVETSLGVRLLDEERFDEGNNMLDAALATHVQTLKLFRATLGDGHHKTGNTLYKIGCHLRRKHDYSGSITNLRDALQVFESGGAFLNETARSTFMLGCVYQDAGEIANGRLLIEKAEEMRKKVVGDAEWSPASGVSEFDSLINCWSR</sequence>
<dbReference type="Pfam" id="PF25000">
    <property type="entry name" value="DUF7779"/>
    <property type="match status" value="1"/>
</dbReference>
<dbReference type="Pfam" id="PF13424">
    <property type="entry name" value="TPR_12"/>
    <property type="match status" value="1"/>
</dbReference>
<dbReference type="GeneID" id="26247681"/>
<dbReference type="InterPro" id="IPR019734">
    <property type="entry name" value="TPR_rpt"/>
</dbReference>
<dbReference type="InterPro" id="IPR002182">
    <property type="entry name" value="NB-ARC"/>
</dbReference>
<dbReference type="PANTHER" id="PTHR35205:SF1">
    <property type="entry name" value="ZU5 DOMAIN-CONTAINING PROTEIN"/>
    <property type="match status" value="1"/>
</dbReference>
<dbReference type="InterPro" id="IPR011990">
    <property type="entry name" value="TPR-like_helical_dom_sf"/>
</dbReference>
<dbReference type="SUPFAM" id="SSF48452">
    <property type="entry name" value="TPR-like"/>
    <property type="match status" value="2"/>
</dbReference>
<dbReference type="Proteomes" id="UP000510686">
    <property type="component" value="Chromosome 4"/>
</dbReference>
<dbReference type="Gene3D" id="3.40.50.300">
    <property type="entry name" value="P-loop containing nucleotide triphosphate hydrolases"/>
    <property type="match status" value="1"/>
</dbReference>
<organism evidence="3 4">
    <name type="scientific">Metarhizium brunneum</name>
    <dbReference type="NCBI Taxonomy" id="500148"/>
    <lineage>
        <taxon>Eukaryota</taxon>
        <taxon>Fungi</taxon>
        <taxon>Dikarya</taxon>
        <taxon>Ascomycota</taxon>
        <taxon>Pezizomycotina</taxon>
        <taxon>Sordariomycetes</taxon>
        <taxon>Hypocreomycetidae</taxon>
        <taxon>Hypocreales</taxon>
        <taxon>Clavicipitaceae</taxon>
        <taxon>Metarhizium</taxon>
    </lineage>
</organism>
<dbReference type="SMART" id="SM00028">
    <property type="entry name" value="TPR"/>
    <property type="match status" value="3"/>
</dbReference>
<dbReference type="KEGG" id="mbrn:26247681"/>
<protein>
    <submittedName>
        <fullName evidence="3">Uncharacterized protein</fullName>
    </submittedName>
</protein>
<dbReference type="SUPFAM" id="SSF52540">
    <property type="entry name" value="P-loop containing nucleoside triphosphate hydrolases"/>
    <property type="match status" value="1"/>
</dbReference>
<dbReference type="InterPro" id="IPR056681">
    <property type="entry name" value="DUF7779"/>
</dbReference>
<evidence type="ECO:0000259" key="2">
    <source>
        <dbReference type="Pfam" id="PF25000"/>
    </source>
</evidence>
<evidence type="ECO:0000313" key="3">
    <source>
        <dbReference type="EMBL" id="QLI70191.1"/>
    </source>
</evidence>
<dbReference type="RefSeq" id="XP_065986956.1">
    <property type="nucleotide sequence ID" value="XM_066131143.1"/>
</dbReference>
<dbReference type="EMBL" id="CP058935">
    <property type="protein sequence ID" value="QLI70191.1"/>
    <property type="molecule type" value="Genomic_DNA"/>
</dbReference>
<dbReference type="AlphaFoldDB" id="A0A7D5UZC6"/>
<feature type="domain" description="NB-ARC" evidence="1">
    <location>
        <begin position="299"/>
        <end position="440"/>
    </location>
</feature>
<dbReference type="PANTHER" id="PTHR35205">
    <property type="entry name" value="NB-ARC AND TPR DOMAIN PROTEIN"/>
    <property type="match status" value="1"/>
</dbReference>
<dbReference type="OrthoDB" id="6161812at2759"/>
<reference evidence="3 4" key="1">
    <citation type="submission" date="2020-07" db="EMBL/GenBank/DDBJ databases">
        <title>Telomere length de novo assembly of all 7 chromosomes of the fungus, Metarhizium brunneum, using a novel assembly pipeline.</title>
        <authorList>
            <person name="Saud z."/>
            <person name="Kortsinoglou A."/>
            <person name="Kouvelis V.N."/>
            <person name="Butt T.M."/>
        </authorList>
    </citation>
    <scope>NUCLEOTIDE SEQUENCE [LARGE SCALE GENOMIC DNA]</scope>
    <source>
        <strain evidence="3 4">4556</strain>
    </source>
</reference>
<keyword evidence="4" id="KW-1185">Reference proteome</keyword>
<dbReference type="GO" id="GO:0043531">
    <property type="term" value="F:ADP binding"/>
    <property type="evidence" value="ECO:0007669"/>
    <property type="project" value="InterPro"/>
</dbReference>
<dbReference type="InterPro" id="IPR027417">
    <property type="entry name" value="P-loop_NTPase"/>
</dbReference>
<evidence type="ECO:0000313" key="4">
    <source>
        <dbReference type="Proteomes" id="UP000510686"/>
    </source>
</evidence>
<accession>A0A7D5UZC6</accession>
<dbReference type="Pfam" id="PF00931">
    <property type="entry name" value="NB-ARC"/>
    <property type="match status" value="1"/>
</dbReference>
<feature type="domain" description="DUF7779" evidence="2">
    <location>
        <begin position="532"/>
        <end position="619"/>
    </location>
</feature>
<gene>
    <name evidence="3" type="ORF">G6M90_00g080070</name>
</gene>
<name>A0A7D5UZC6_9HYPO</name>
<evidence type="ECO:0000259" key="1">
    <source>
        <dbReference type="Pfam" id="PF00931"/>
    </source>
</evidence>
<dbReference type="Gene3D" id="1.25.40.10">
    <property type="entry name" value="Tetratricopeptide repeat domain"/>
    <property type="match status" value="2"/>
</dbReference>
<proteinExistence type="predicted"/>